<keyword evidence="1" id="KW-1133">Transmembrane helix</keyword>
<evidence type="ECO:0000313" key="3">
    <source>
        <dbReference type="Proteomes" id="UP000807469"/>
    </source>
</evidence>
<reference evidence="2" key="1">
    <citation type="submission" date="2020-11" db="EMBL/GenBank/DDBJ databases">
        <authorList>
            <consortium name="DOE Joint Genome Institute"/>
            <person name="Ahrendt S."/>
            <person name="Riley R."/>
            <person name="Andreopoulos W."/>
            <person name="Labutti K."/>
            <person name="Pangilinan J."/>
            <person name="Ruiz-Duenas F.J."/>
            <person name="Barrasa J.M."/>
            <person name="Sanchez-Garcia M."/>
            <person name="Camarero S."/>
            <person name="Miyauchi S."/>
            <person name="Serrano A."/>
            <person name="Linde D."/>
            <person name="Babiker R."/>
            <person name="Drula E."/>
            <person name="Ayuso-Fernandez I."/>
            <person name="Pacheco R."/>
            <person name="Padilla G."/>
            <person name="Ferreira P."/>
            <person name="Barriuso J."/>
            <person name="Kellner H."/>
            <person name="Castanera R."/>
            <person name="Alfaro M."/>
            <person name="Ramirez L."/>
            <person name="Pisabarro A.G."/>
            <person name="Kuo A."/>
            <person name="Tritt A."/>
            <person name="Lipzen A."/>
            <person name="He G."/>
            <person name="Yan M."/>
            <person name="Ng V."/>
            <person name="Cullen D."/>
            <person name="Martin F."/>
            <person name="Rosso M.-N."/>
            <person name="Henrissat B."/>
            <person name="Hibbett D."/>
            <person name="Martinez A.T."/>
            <person name="Grigoriev I.V."/>
        </authorList>
    </citation>
    <scope>NUCLEOTIDE SEQUENCE</scope>
    <source>
        <strain evidence="2">CIRM-BRFM 674</strain>
    </source>
</reference>
<feature type="transmembrane region" description="Helical" evidence="1">
    <location>
        <begin position="62"/>
        <end position="83"/>
    </location>
</feature>
<gene>
    <name evidence="2" type="ORF">BDN70DRAFT_662781</name>
</gene>
<evidence type="ECO:0000256" key="1">
    <source>
        <dbReference type="SAM" id="Phobius"/>
    </source>
</evidence>
<sequence>MTQASNRTNNNIQNLNYDIFITIEKFSMSESTINCTVRIRRGNQEGCSSDHTTGHAICGQGLLTSLQSFFGSLEVLVFVLLFLRRHWRLMSRT</sequence>
<keyword evidence="3" id="KW-1185">Reference proteome</keyword>
<keyword evidence="1" id="KW-0812">Transmembrane</keyword>
<dbReference type="AlphaFoldDB" id="A0A9P5YN86"/>
<name>A0A9P5YN86_9AGAR</name>
<evidence type="ECO:0000313" key="2">
    <source>
        <dbReference type="EMBL" id="KAF9470690.1"/>
    </source>
</evidence>
<accession>A0A9P5YN86</accession>
<dbReference type="EMBL" id="MU155879">
    <property type="protein sequence ID" value="KAF9470690.1"/>
    <property type="molecule type" value="Genomic_DNA"/>
</dbReference>
<organism evidence="2 3">
    <name type="scientific">Pholiota conissans</name>
    <dbReference type="NCBI Taxonomy" id="109636"/>
    <lineage>
        <taxon>Eukaryota</taxon>
        <taxon>Fungi</taxon>
        <taxon>Dikarya</taxon>
        <taxon>Basidiomycota</taxon>
        <taxon>Agaricomycotina</taxon>
        <taxon>Agaricomycetes</taxon>
        <taxon>Agaricomycetidae</taxon>
        <taxon>Agaricales</taxon>
        <taxon>Agaricineae</taxon>
        <taxon>Strophariaceae</taxon>
        <taxon>Pholiota</taxon>
    </lineage>
</organism>
<keyword evidence="1" id="KW-0472">Membrane</keyword>
<protein>
    <submittedName>
        <fullName evidence="2">Uncharacterized protein</fullName>
    </submittedName>
</protein>
<comment type="caution">
    <text evidence="2">The sequence shown here is derived from an EMBL/GenBank/DDBJ whole genome shotgun (WGS) entry which is preliminary data.</text>
</comment>
<dbReference type="Proteomes" id="UP000807469">
    <property type="component" value="Unassembled WGS sequence"/>
</dbReference>
<proteinExistence type="predicted"/>